<evidence type="ECO:0000313" key="4">
    <source>
        <dbReference type="Proteomes" id="UP001385951"/>
    </source>
</evidence>
<sequence>MYSILVVLAICSFSLALPVQISYAPLCKSSQCDPVVSNIISSISSFFTRGDSADGLTLLRRASIPPIKPLAKIPPLVIPPAVPKPQAVVPPGVTPTSPHPIAPTTPPSPLLPGLQPSLTDVPTPTTPTAQQTGPTDA</sequence>
<evidence type="ECO:0000256" key="2">
    <source>
        <dbReference type="SAM" id="SignalP"/>
    </source>
</evidence>
<keyword evidence="2" id="KW-0732">Signal</keyword>
<protein>
    <submittedName>
        <fullName evidence="3">Uncharacterized protein</fullName>
    </submittedName>
</protein>
<feature type="chain" id="PRO_5043339920" evidence="2">
    <location>
        <begin position="17"/>
        <end position="137"/>
    </location>
</feature>
<feature type="compositionally biased region" description="Low complexity" evidence="1">
    <location>
        <begin position="87"/>
        <end position="96"/>
    </location>
</feature>
<feature type="signal peptide" evidence="2">
    <location>
        <begin position="1"/>
        <end position="16"/>
    </location>
</feature>
<feature type="region of interest" description="Disordered" evidence="1">
    <location>
        <begin position="87"/>
        <end position="137"/>
    </location>
</feature>
<reference evidence="3 4" key="1">
    <citation type="submission" date="2022-09" db="EMBL/GenBank/DDBJ databases">
        <authorList>
            <person name="Palmer J.M."/>
        </authorList>
    </citation>
    <scope>NUCLEOTIDE SEQUENCE [LARGE SCALE GENOMIC DNA]</scope>
    <source>
        <strain evidence="3 4">DSM 7382</strain>
    </source>
</reference>
<dbReference type="Proteomes" id="UP001385951">
    <property type="component" value="Unassembled WGS sequence"/>
</dbReference>
<evidence type="ECO:0000313" key="3">
    <source>
        <dbReference type="EMBL" id="KAK7691608.1"/>
    </source>
</evidence>
<comment type="caution">
    <text evidence="3">The sequence shown here is derived from an EMBL/GenBank/DDBJ whole genome shotgun (WGS) entry which is preliminary data.</text>
</comment>
<dbReference type="AlphaFoldDB" id="A0AAW0GN21"/>
<accession>A0AAW0GN21</accession>
<feature type="compositionally biased region" description="Pro residues" evidence="1">
    <location>
        <begin position="97"/>
        <end position="110"/>
    </location>
</feature>
<evidence type="ECO:0000256" key="1">
    <source>
        <dbReference type="SAM" id="MobiDB-lite"/>
    </source>
</evidence>
<dbReference type="EMBL" id="JASBNA010000005">
    <property type="protein sequence ID" value="KAK7691608.1"/>
    <property type="molecule type" value="Genomic_DNA"/>
</dbReference>
<name>A0AAW0GN21_9APHY</name>
<feature type="compositionally biased region" description="Low complexity" evidence="1">
    <location>
        <begin position="111"/>
        <end position="137"/>
    </location>
</feature>
<proteinExistence type="predicted"/>
<keyword evidence="4" id="KW-1185">Reference proteome</keyword>
<organism evidence="3 4">
    <name type="scientific">Cerrena zonata</name>
    <dbReference type="NCBI Taxonomy" id="2478898"/>
    <lineage>
        <taxon>Eukaryota</taxon>
        <taxon>Fungi</taxon>
        <taxon>Dikarya</taxon>
        <taxon>Basidiomycota</taxon>
        <taxon>Agaricomycotina</taxon>
        <taxon>Agaricomycetes</taxon>
        <taxon>Polyporales</taxon>
        <taxon>Cerrenaceae</taxon>
        <taxon>Cerrena</taxon>
    </lineage>
</organism>
<gene>
    <name evidence="3" type="ORF">QCA50_005007</name>
</gene>